<dbReference type="InterPro" id="IPR013785">
    <property type="entry name" value="Aldolase_TIM"/>
</dbReference>
<evidence type="ECO:0000313" key="8">
    <source>
        <dbReference type="Proteomes" id="UP000886893"/>
    </source>
</evidence>
<gene>
    <name evidence="7" type="ORF">IAD04_00350</name>
</gene>
<evidence type="ECO:0000256" key="2">
    <source>
        <dbReference type="ARBA" id="ARBA00012755"/>
    </source>
</evidence>
<dbReference type="InterPro" id="IPR050985">
    <property type="entry name" value="Alpha-glycosidase_related"/>
</dbReference>
<organism evidence="7 8">
    <name type="scientific">Candidatus Caccosoma faecigallinarum</name>
    <dbReference type="NCBI Taxonomy" id="2840720"/>
    <lineage>
        <taxon>Bacteria</taxon>
        <taxon>Bacillati</taxon>
        <taxon>Bacillota</taxon>
        <taxon>Bacillota incertae sedis</taxon>
        <taxon>Candidatus Caccosoma</taxon>
    </lineage>
</organism>
<dbReference type="InterPro" id="IPR031705">
    <property type="entry name" value="Glyco_hydro_36_C"/>
</dbReference>
<keyword evidence="3" id="KW-0378">Hydrolase</keyword>
<evidence type="ECO:0000259" key="6">
    <source>
        <dbReference type="Pfam" id="PF16875"/>
    </source>
</evidence>
<dbReference type="PANTHER" id="PTHR43053">
    <property type="entry name" value="GLYCOSIDASE FAMILY 31"/>
    <property type="match status" value="1"/>
</dbReference>
<dbReference type="Gene3D" id="3.20.20.70">
    <property type="entry name" value="Aldolase class I"/>
    <property type="match status" value="1"/>
</dbReference>
<dbReference type="AlphaFoldDB" id="A0A9D1G825"/>
<dbReference type="InterPro" id="IPR002252">
    <property type="entry name" value="Glyco_hydro_36"/>
</dbReference>
<dbReference type="GO" id="GO:0004557">
    <property type="term" value="F:alpha-galactosidase activity"/>
    <property type="evidence" value="ECO:0007669"/>
    <property type="project" value="UniProtKB-EC"/>
</dbReference>
<dbReference type="GO" id="GO:0016052">
    <property type="term" value="P:carbohydrate catabolic process"/>
    <property type="evidence" value="ECO:0007669"/>
    <property type="project" value="InterPro"/>
</dbReference>
<dbReference type="CDD" id="cd14791">
    <property type="entry name" value="GH36"/>
    <property type="match status" value="1"/>
</dbReference>
<evidence type="ECO:0000313" key="7">
    <source>
        <dbReference type="EMBL" id="HIT16821.1"/>
    </source>
</evidence>
<comment type="caution">
    <text evidence="7">The sequence shown here is derived from an EMBL/GenBank/DDBJ whole genome shotgun (WGS) entry which is preliminary data.</text>
</comment>
<dbReference type="EMBL" id="DVKI01000010">
    <property type="protein sequence ID" value="HIT16821.1"/>
    <property type="molecule type" value="Genomic_DNA"/>
</dbReference>
<dbReference type="SUPFAM" id="SSF51445">
    <property type="entry name" value="(Trans)glycosidases"/>
    <property type="match status" value="1"/>
</dbReference>
<dbReference type="Pfam" id="PF16874">
    <property type="entry name" value="Glyco_hydro_36C"/>
    <property type="match status" value="1"/>
</dbReference>
<dbReference type="EC" id="3.2.1.22" evidence="2"/>
<dbReference type="InterPro" id="IPR000111">
    <property type="entry name" value="Glyco_hydro_27/36_CS"/>
</dbReference>
<dbReference type="FunFam" id="3.20.20.70:FF:000118">
    <property type="entry name" value="Alpha-galactosidase"/>
    <property type="match status" value="1"/>
</dbReference>
<dbReference type="InterPro" id="IPR017853">
    <property type="entry name" value="GH"/>
</dbReference>
<sequence length="599" mass="69373">MPSCQSQENETQTLVIHLMDEVLQLEACLYYTVYHHRNVLTRFVKLVNHGNQHLKIKKCVSCSFDMHDKEYQFLQLHGTHCKERHIEITPLRHGITKIESRRDSSSHMLNPFFALLRKDTNEDQGEVYGVNLVYSGNFEGAVEVDQRDTTRVQMGLGSFDFSWNLLPNESFETPEVVLVYSNTGLNGMSQTFHDLYNERLIKRHYHHPIVVNNWEATYFDFNEEKLAALIQSAKGLGIETFVLDDGWFGKRNNDECSLGDWKVNLEKLPGGLTKVAQMAKENGMQFGLWFEPEMISIDSDLYRTHPEYAIRIDNREHAVSRCQLVLDLSKKEVCQYIIDSISQLLDTVPISYIKWDFNRNITETQNPSLCHQYVLGLYFILDTLTAKYPHVLIEGCSGGGGRVDPGVLYYTPQIWTSDDTDAIERLFIQYGTSLVYPPTTMVGHVSVVPNHQTGRVTPFYTRGIVAMSANFGYELNPQVLTKEERQMVKQQTKLYQKIRKCLYSSDFYRLRNPFEGKDCAWSFVSKNKKQVFVMYVRILNGATNEFDWLKLKGLQANKLYQDVQTKEIYTGQELMNVGILLPRHPYDFHGILYEFKQIN</sequence>
<dbReference type="PRINTS" id="PR00743">
    <property type="entry name" value="GLHYDRLASE36"/>
</dbReference>
<dbReference type="Pfam" id="PF16875">
    <property type="entry name" value="Glyco_hydro_36N"/>
    <property type="match status" value="1"/>
</dbReference>
<proteinExistence type="predicted"/>
<dbReference type="Pfam" id="PF02065">
    <property type="entry name" value="Melibiase"/>
    <property type="match status" value="1"/>
</dbReference>
<dbReference type="PROSITE" id="PS00512">
    <property type="entry name" value="ALPHA_GALACTOSIDASE"/>
    <property type="match status" value="1"/>
</dbReference>
<reference evidence="7" key="1">
    <citation type="submission" date="2020-10" db="EMBL/GenBank/DDBJ databases">
        <authorList>
            <person name="Gilroy R."/>
        </authorList>
    </citation>
    <scope>NUCLEOTIDE SEQUENCE</scope>
    <source>
        <strain evidence="7">14508</strain>
    </source>
</reference>
<dbReference type="Proteomes" id="UP000886893">
    <property type="component" value="Unassembled WGS sequence"/>
</dbReference>
<evidence type="ECO:0000256" key="4">
    <source>
        <dbReference type="ARBA" id="ARBA00023295"/>
    </source>
</evidence>
<feature type="domain" description="Glycosyl hydrolase family 36 C-terminal" evidence="5">
    <location>
        <begin position="519"/>
        <end position="594"/>
    </location>
</feature>
<dbReference type="InterPro" id="IPR013780">
    <property type="entry name" value="Glyco_hydro_b"/>
</dbReference>
<reference evidence="7" key="2">
    <citation type="journal article" date="2021" name="PeerJ">
        <title>Extensive microbial diversity within the chicken gut microbiome revealed by metagenomics and culture.</title>
        <authorList>
            <person name="Gilroy R."/>
            <person name="Ravi A."/>
            <person name="Getino M."/>
            <person name="Pursley I."/>
            <person name="Horton D.L."/>
            <person name="Alikhan N.F."/>
            <person name="Baker D."/>
            <person name="Gharbi K."/>
            <person name="Hall N."/>
            <person name="Watson M."/>
            <person name="Adriaenssens E.M."/>
            <person name="Foster-Nyarko E."/>
            <person name="Jarju S."/>
            <person name="Secka A."/>
            <person name="Antonio M."/>
            <person name="Oren A."/>
            <person name="Chaudhuri R.R."/>
            <person name="La Ragione R."/>
            <person name="Hildebrand F."/>
            <person name="Pallen M.J."/>
        </authorList>
    </citation>
    <scope>NUCLEOTIDE SEQUENCE</scope>
    <source>
        <strain evidence="7">14508</strain>
    </source>
</reference>
<protein>
    <recommendedName>
        <fullName evidence="2">alpha-galactosidase</fullName>
        <ecNumber evidence="2">3.2.1.22</ecNumber>
    </recommendedName>
</protein>
<dbReference type="Gene3D" id="2.70.98.60">
    <property type="entry name" value="alpha-galactosidase from lactobacil brevis"/>
    <property type="match status" value="1"/>
</dbReference>
<name>A0A9D1G825_9FIRM</name>
<keyword evidence="4" id="KW-0326">Glycosidase</keyword>
<accession>A0A9D1G825</accession>
<evidence type="ECO:0000256" key="1">
    <source>
        <dbReference type="ARBA" id="ARBA00001255"/>
    </source>
</evidence>
<comment type="catalytic activity">
    <reaction evidence="1">
        <text>Hydrolysis of terminal, non-reducing alpha-D-galactose residues in alpha-D-galactosides, including galactose oligosaccharides, galactomannans and galactolipids.</text>
        <dbReference type="EC" id="3.2.1.22"/>
    </reaction>
</comment>
<feature type="domain" description="Glycosyl hydrolase family 36 N-terminal" evidence="6">
    <location>
        <begin position="2"/>
        <end position="165"/>
    </location>
</feature>
<evidence type="ECO:0000256" key="3">
    <source>
        <dbReference type="ARBA" id="ARBA00022801"/>
    </source>
</evidence>
<dbReference type="Gene3D" id="2.60.40.1180">
    <property type="entry name" value="Golgi alpha-mannosidase II"/>
    <property type="match status" value="1"/>
</dbReference>
<evidence type="ECO:0000259" key="5">
    <source>
        <dbReference type="Pfam" id="PF16874"/>
    </source>
</evidence>
<dbReference type="InterPro" id="IPR031704">
    <property type="entry name" value="Glyco_hydro_36_N"/>
</dbReference>
<dbReference type="InterPro" id="IPR038417">
    <property type="entry name" value="Alpga-gal_N_sf"/>
</dbReference>
<dbReference type="PANTHER" id="PTHR43053:SF3">
    <property type="entry name" value="ALPHA-GALACTOSIDASE C-RELATED"/>
    <property type="match status" value="1"/>
</dbReference>